<reference evidence="9" key="1">
    <citation type="submission" date="2020-08" db="EMBL/GenBank/DDBJ databases">
        <title>Genome public.</title>
        <authorList>
            <person name="Liu C."/>
            <person name="Sun Q."/>
        </authorList>
    </citation>
    <scope>NUCLEOTIDE SEQUENCE</scope>
    <source>
        <strain evidence="9">NSJ-33</strain>
    </source>
</reference>
<evidence type="ECO:0000313" key="10">
    <source>
        <dbReference type="Proteomes" id="UP000610760"/>
    </source>
</evidence>
<evidence type="ECO:0000256" key="3">
    <source>
        <dbReference type="ARBA" id="ARBA00022475"/>
    </source>
</evidence>
<evidence type="ECO:0000256" key="5">
    <source>
        <dbReference type="ARBA" id="ARBA00022989"/>
    </source>
</evidence>
<proteinExistence type="predicted"/>
<keyword evidence="6" id="KW-0406">Ion transport</keyword>
<dbReference type="GO" id="GO:0030001">
    <property type="term" value="P:metal ion transport"/>
    <property type="evidence" value="ECO:0007669"/>
    <property type="project" value="UniProtKB-ARBA"/>
</dbReference>
<evidence type="ECO:0000256" key="7">
    <source>
        <dbReference type="ARBA" id="ARBA00023136"/>
    </source>
</evidence>
<dbReference type="RefSeq" id="WP_249296287.1">
    <property type="nucleotide sequence ID" value="NZ_JACRSV010000006.1"/>
</dbReference>
<feature type="transmembrane region" description="Helical" evidence="8">
    <location>
        <begin position="416"/>
        <end position="438"/>
    </location>
</feature>
<dbReference type="GO" id="GO:0005886">
    <property type="term" value="C:plasma membrane"/>
    <property type="evidence" value="ECO:0007669"/>
    <property type="project" value="UniProtKB-SubCell"/>
</dbReference>
<keyword evidence="2" id="KW-0813">Transport</keyword>
<feature type="transmembrane region" description="Helical" evidence="8">
    <location>
        <begin position="232"/>
        <end position="257"/>
    </location>
</feature>
<feature type="transmembrane region" description="Helical" evidence="8">
    <location>
        <begin position="133"/>
        <end position="153"/>
    </location>
</feature>
<keyword evidence="3" id="KW-1003">Cell membrane</keyword>
<dbReference type="AlphaFoldDB" id="A0A926I8H4"/>
<feature type="transmembrane region" description="Helical" evidence="8">
    <location>
        <begin position="20"/>
        <end position="39"/>
    </location>
</feature>
<organism evidence="9 10">
    <name type="scientific">Fumia xinanensis</name>
    <dbReference type="NCBI Taxonomy" id="2763659"/>
    <lineage>
        <taxon>Bacteria</taxon>
        <taxon>Bacillati</taxon>
        <taxon>Bacillota</taxon>
        <taxon>Clostridia</taxon>
        <taxon>Eubacteriales</taxon>
        <taxon>Oscillospiraceae</taxon>
        <taxon>Fumia</taxon>
    </lineage>
</organism>
<evidence type="ECO:0000313" key="9">
    <source>
        <dbReference type="EMBL" id="MBC8560972.1"/>
    </source>
</evidence>
<dbReference type="PANTHER" id="PTHR32024">
    <property type="entry name" value="TRK SYSTEM POTASSIUM UPTAKE PROTEIN TRKG-RELATED"/>
    <property type="match status" value="1"/>
</dbReference>
<sequence length="457" mass="49545">MPKHSLNENASSKLFHNPAMVIVSSFFILILVGTLLLMLPICSRSGEATPFLNSLFTATSATCVTGLVVYDTYTYFSIFGQCVIITLIQLGGLGLVTLTSFFYLIIGKKMGLRTAHLAQESVSSDEHINTTHLIKMVVVLTFLFEFVGTLILFTQFVPRFGAYGAFMSVFFAISSYCNAGFDLLGMNGEFSSLISMQDNPVVTFTIMALIVCGGLGFIVWQDIYNYRRRKRLMLHSKIVLITTAILIVVGFIGFLIMEWNNPRTMGNMDILGKIHHSLFQSVTTRTAGFNTIDLDGMTEISKLISIVLMFIGAAPGSTGGGMKITTMVVLLMTVISIIRGRTETIVLRRKVDKIIVYKALAVASLAGMLVILTTAILLLTGDAKSGINALFETVSAFGTVGLSVGVTGQAGLISKIMLIITMFLGRVGPVAFALSISLRSGSKLTRQVVPEGKIWVG</sequence>
<evidence type="ECO:0000256" key="8">
    <source>
        <dbReference type="SAM" id="Phobius"/>
    </source>
</evidence>
<keyword evidence="4 8" id="KW-0812">Transmembrane</keyword>
<feature type="transmembrane region" description="Helical" evidence="8">
    <location>
        <begin position="201"/>
        <end position="220"/>
    </location>
</feature>
<dbReference type="InterPro" id="IPR003445">
    <property type="entry name" value="Cat_transpt"/>
</dbReference>
<keyword evidence="10" id="KW-1185">Reference proteome</keyword>
<dbReference type="PANTHER" id="PTHR32024:SF1">
    <property type="entry name" value="KTR SYSTEM POTASSIUM UPTAKE PROTEIN B"/>
    <property type="match status" value="1"/>
</dbReference>
<evidence type="ECO:0000256" key="4">
    <source>
        <dbReference type="ARBA" id="ARBA00022692"/>
    </source>
</evidence>
<feature type="transmembrane region" description="Helical" evidence="8">
    <location>
        <begin position="355"/>
        <end position="379"/>
    </location>
</feature>
<comment type="caution">
    <text evidence="9">The sequence shown here is derived from an EMBL/GenBank/DDBJ whole genome shotgun (WGS) entry which is preliminary data.</text>
</comment>
<accession>A0A926I8H4</accession>
<keyword evidence="7 8" id="KW-0472">Membrane</keyword>
<protein>
    <submittedName>
        <fullName evidence="9">Trk family potassium uptake protein</fullName>
    </submittedName>
</protein>
<comment type="subcellular location">
    <subcellularLocation>
        <location evidence="1">Cell membrane</location>
        <topology evidence="1">Multi-pass membrane protein</topology>
    </subcellularLocation>
</comment>
<name>A0A926I8H4_9FIRM</name>
<evidence type="ECO:0000256" key="2">
    <source>
        <dbReference type="ARBA" id="ARBA00022448"/>
    </source>
</evidence>
<dbReference type="EMBL" id="JACRSV010000006">
    <property type="protein sequence ID" value="MBC8560972.1"/>
    <property type="molecule type" value="Genomic_DNA"/>
</dbReference>
<keyword evidence="5 8" id="KW-1133">Transmembrane helix</keyword>
<dbReference type="GO" id="GO:0008324">
    <property type="term" value="F:monoatomic cation transmembrane transporter activity"/>
    <property type="evidence" value="ECO:0007669"/>
    <property type="project" value="InterPro"/>
</dbReference>
<dbReference type="Proteomes" id="UP000610760">
    <property type="component" value="Unassembled WGS sequence"/>
</dbReference>
<gene>
    <name evidence="9" type="ORF">H8710_12965</name>
</gene>
<feature type="transmembrane region" description="Helical" evidence="8">
    <location>
        <begin position="82"/>
        <end position="106"/>
    </location>
</feature>
<feature type="transmembrane region" description="Helical" evidence="8">
    <location>
        <begin position="303"/>
        <end position="334"/>
    </location>
</feature>
<dbReference type="Pfam" id="PF02386">
    <property type="entry name" value="TrkH"/>
    <property type="match status" value="1"/>
</dbReference>
<evidence type="ECO:0000256" key="6">
    <source>
        <dbReference type="ARBA" id="ARBA00023065"/>
    </source>
</evidence>
<feature type="transmembrane region" description="Helical" evidence="8">
    <location>
        <begin position="51"/>
        <end position="70"/>
    </location>
</feature>
<evidence type="ECO:0000256" key="1">
    <source>
        <dbReference type="ARBA" id="ARBA00004651"/>
    </source>
</evidence>